<dbReference type="SUPFAM" id="SSF55961">
    <property type="entry name" value="Bet v1-like"/>
    <property type="match status" value="1"/>
</dbReference>
<proteinExistence type="predicted"/>
<dbReference type="InterPro" id="IPR023393">
    <property type="entry name" value="START-like_dom_sf"/>
</dbReference>
<protein>
    <submittedName>
        <fullName evidence="1">Uncharacterized protein</fullName>
    </submittedName>
</protein>
<dbReference type="HOGENOM" id="CLU_097933_0_0_7"/>
<evidence type="ECO:0000313" key="2">
    <source>
        <dbReference type="Proteomes" id="UP000002139"/>
    </source>
</evidence>
<evidence type="ECO:0000313" key="1">
    <source>
        <dbReference type="EMBL" id="CAN95657.1"/>
    </source>
</evidence>
<dbReference type="eggNOG" id="COG5637">
    <property type="taxonomic scope" value="Bacteria"/>
</dbReference>
<name>A9G2K1_SORC5</name>
<dbReference type="EMBL" id="AM746676">
    <property type="protein sequence ID" value="CAN95657.1"/>
    <property type="molecule type" value="Genomic_DNA"/>
</dbReference>
<sequence>MPGRRGIAGLLLSRLETAAYRIYERVAGLSEERPALGAEIAASALRALGARAPRVVSSVTVSRARAAVLHALQDAAGVRRLLPSIGRVEAGAKRQASTVRAAGAGGPERTPAGVVSLATAPGDRGTEIKVVLPGARPRGRLARAAGELLAELPRRQLRGELRRLRQWIEIGEIPTTAGQPSGRADRERE</sequence>
<dbReference type="AlphaFoldDB" id="A9G2K1"/>
<organism evidence="1 2">
    <name type="scientific">Sorangium cellulosum (strain So ce56)</name>
    <name type="common">Polyangium cellulosum (strain So ce56)</name>
    <dbReference type="NCBI Taxonomy" id="448385"/>
    <lineage>
        <taxon>Bacteria</taxon>
        <taxon>Pseudomonadati</taxon>
        <taxon>Myxococcota</taxon>
        <taxon>Polyangia</taxon>
        <taxon>Polyangiales</taxon>
        <taxon>Polyangiaceae</taxon>
        <taxon>Sorangium</taxon>
    </lineage>
</organism>
<accession>A9G2K1</accession>
<dbReference type="Proteomes" id="UP000002139">
    <property type="component" value="Chromosome"/>
</dbReference>
<reference evidence="1 2" key="1">
    <citation type="journal article" date="2007" name="Nat. Biotechnol.">
        <title>Complete genome sequence of the myxobacterium Sorangium cellulosum.</title>
        <authorList>
            <person name="Schneiker S."/>
            <person name="Perlova O."/>
            <person name="Kaiser O."/>
            <person name="Gerth K."/>
            <person name="Alici A."/>
            <person name="Altmeyer M.O."/>
            <person name="Bartels D."/>
            <person name="Bekel T."/>
            <person name="Beyer S."/>
            <person name="Bode E."/>
            <person name="Bode H.B."/>
            <person name="Bolten C.J."/>
            <person name="Choudhuri J.V."/>
            <person name="Doss S."/>
            <person name="Elnakady Y.A."/>
            <person name="Frank B."/>
            <person name="Gaigalat L."/>
            <person name="Goesmann A."/>
            <person name="Groeger C."/>
            <person name="Gross F."/>
            <person name="Jelsbak L."/>
            <person name="Jelsbak L."/>
            <person name="Kalinowski J."/>
            <person name="Kegler C."/>
            <person name="Knauber T."/>
            <person name="Konietzny S."/>
            <person name="Kopp M."/>
            <person name="Krause L."/>
            <person name="Krug D."/>
            <person name="Linke B."/>
            <person name="Mahmud T."/>
            <person name="Martinez-Arias R."/>
            <person name="McHardy A.C."/>
            <person name="Merai M."/>
            <person name="Meyer F."/>
            <person name="Mormann S."/>
            <person name="Munoz-Dorado J."/>
            <person name="Perez J."/>
            <person name="Pradella S."/>
            <person name="Rachid S."/>
            <person name="Raddatz G."/>
            <person name="Rosenau F."/>
            <person name="Rueckert C."/>
            <person name="Sasse F."/>
            <person name="Scharfe M."/>
            <person name="Schuster S.C."/>
            <person name="Suen G."/>
            <person name="Treuner-Lange A."/>
            <person name="Velicer G.J."/>
            <person name="Vorholter F.-J."/>
            <person name="Weissman K.J."/>
            <person name="Welch R.D."/>
            <person name="Wenzel S.C."/>
            <person name="Whitworth D.E."/>
            <person name="Wilhelm S."/>
            <person name="Wittmann C."/>
            <person name="Bloecker H."/>
            <person name="Puehler A."/>
            <person name="Mueller R."/>
        </authorList>
    </citation>
    <scope>NUCLEOTIDE SEQUENCE [LARGE SCALE GENOMIC DNA]</scope>
    <source>
        <strain evidence="2">So ce56</strain>
    </source>
</reference>
<keyword evidence="2" id="KW-1185">Reference proteome</keyword>
<dbReference type="Gene3D" id="3.30.530.20">
    <property type="match status" value="1"/>
</dbReference>
<gene>
    <name evidence="1" type="ordered locus">sce5494</name>
</gene>
<dbReference type="STRING" id="448385.sce5494"/>
<dbReference type="KEGG" id="scl:sce5494"/>